<evidence type="ECO:0000313" key="7">
    <source>
        <dbReference type="EMBL" id="CAD9323288.1"/>
    </source>
</evidence>
<evidence type="ECO:0000256" key="1">
    <source>
        <dbReference type="ARBA" id="ARBA00009986"/>
    </source>
</evidence>
<keyword evidence="5" id="KW-0812">Transmembrane</keyword>
<name>A0A7S2E9H0_TRICV</name>
<protein>
    <recommendedName>
        <fullName evidence="3">Aldehyde dehydrogenase</fullName>
    </recommendedName>
</protein>
<dbReference type="Pfam" id="PF00171">
    <property type="entry name" value="Aldedh"/>
    <property type="match status" value="1"/>
</dbReference>
<dbReference type="GO" id="GO:0005737">
    <property type="term" value="C:cytoplasm"/>
    <property type="evidence" value="ECO:0007669"/>
    <property type="project" value="TreeGrafter"/>
</dbReference>
<dbReference type="SUPFAM" id="SSF53720">
    <property type="entry name" value="ALDH-like"/>
    <property type="match status" value="1"/>
</dbReference>
<feature type="transmembrane region" description="Helical" evidence="5">
    <location>
        <begin position="488"/>
        <end position="506"/>
    </location>
</feature>
<keyword evidence="2 3" id="KW-0560">Oxidoreductase</keyword>
<keyword evidence="5" id="KW-0472">Membrane</keyword>
<dbReference type="PIRSF" id="PIRSF036492">
    <property type="entry name" value="ALDH"/>
    <property type="match status" value="1"/>
</dbReference>
<evidence type="ECO:0000256" key="5">
    <source>
        <dbReference type="SAM" id="Phobius"/>
    </source>
</evidence>
<dbReference type="GO" id="GO:0006081">
    <property type="term" value="P:aldehyde metabolic process"/>
    <property type="evidence" value="ECO:0007669"/>
    <property type="project" value="InterPro"/>
</dbReference>
<feature type="active site" evidence="4">
    <location>
        <position position="223"/>
    </location>
</feature>
<dbReference type="CDD" id="cd07087">
    <property type="entry name" value="ALDH_F3-13-14_CALDH-like"/>
    <property type="match status" value="1"/>
</dbReference>
<evidence type="ECO:0000259" key="6">
    <source>
        <dbReference type="Pfam" id="PF00171"/>
    </source>
</evidence>
<gene>
    <name evidence="7" type="ORF">OSIN01602_LOCUS2308</name>
</gene>
<evidence type="ECO:0000256" key="2">
    <source>
        <dbReference type="ARBA" id="ARBA00023002"/>
    </source>
</evidence>
<keyword evidence="5" id="KW-1133">Transmembrane helix</keyword>
<dbReference type="InterPro" id="IPR015590">
    <property type="entry name" value="Aldehyde_DH_dom"/>
</dbReference>
<dbReference type="InterPro" id="IPR016161">
    <property type="entry name" value="Ald_DH/histidinol_DH"/>
</dbReference>
<dbReference type="EMBL" id="HBGO01004144">
    <property type="protein sequence ID" value="CAD9323288.1"/>
    <property type="molecule type" value="Transcribed_RNA"/>
</dbReference>
<feature type="active site" evidence="4">
    <location>
        <position position="258"/>
    </location>
</feature>
<dbReference type="PANTHER" id="PTHR43570">
    <property type="entry name" value="ALDEHYDE DEHYDROGENASE"/>
    <property type="match status" value="1"/>
</dbReference>
<dbReference type="InterPro" id="IPR016163">
    <property type="entry name" value="Ald_DH_C"/>
</dbReference>
<dbReference type="InterPro" id="IPR012394">
    <property type="entry name" value="Aldehyde_DH_NAD(P)"/>
</dbReference>
<reference evidence="7" key="1">
    <citation type="submission" date="2021-01" db="EMBL/GenBank/DDBJ databases">
        <authorList>
            <person name="Corre E."/>
            <person name="Pelletier E."/>
            <person name="Niang G."/>
            <person name="Scheremetjew M."/>
            <person name="Finn R."/>
            <person name="Kale V."/>
            <person name="Holt S."/>
            <person name="Cochrane G."/>
            <person name="Meng A."/>
            <person name="Brown T."/>
            <person name="Cohen L."/>
        </authorList>
    </citation>
    <scope>NUCLEOTIDE SEQUENCE</scope>
    <source>
        <strain evidence="7">Grunow 1884</strain>
    </source>
</reference>
<dbReference type="PANTHER" id="PTHR43570:SF16">
    <property type="entry name" value="ALDEHYDE DEHYDROGENASE TYPE III, ISOFORM Q"/>
    <property type="match status" value="1"/>
</dbReference>
<dbReference type="InterPro" id="IPR016162">
    <property type="entry name" value="Ald_DH_N"/>
</dbReference>
<evidence type="ECO:0000256" key="4">
    <source>
        <dbReference type="PIRSR" id="PIRSR036492-1"/>
    </source>
</evidence>
<sequence length="535" mass="58755">MPSALPSSHHNGLNISSLIRPMEETHESGVNRNLDWRLDNLRAMRNMISDHADDFQAALRSDLGHVPEQADVIEFSTIRSEIEFMISKLGNWMRPEKVPSPGFLAPSFSEVRRMPLTSPGVLVLGPSNYPLSLTIVPAVGSLAGGNPAIIKPSELCPATSGLLARVVPEYFKRGALQVVEGGVKETSELLKQKWGLIFFTGSERVGKIVARAAAETLTPTVLELGGKVPVFIAQDCPDMRVVSDRLAWGKTLNCGQSCISPDYVVCHEEHVEHLCDELVKSLDRMFGKDPQKSAFSRIVSVSHAKRHLKLIKEVEKSGAKIICGGSEACDVEDKYIAPTIVLDPPQSCRLMTEEIFGPILPIVTVKSTQSAINEINKKPGIPLSLCVFTSSLDLFEHIISTCPAAGVHHNDCVVSYSSKHLPFGGLGTSGYGRYHGRYTFETFTHAMPVVGRPCHRLSEFGGLRYAPYKGSKLTILAMRLPYIPVIHTRKCLGLIFASLLVMYIPALQPVKMFTMIFLLNMLGYFSKLIKSGISF</sequence>
<dbReference type="Gene3D" id="3.40.309.10">
    <property type="entry name" value="Aldehyde Dehydrogenase, Chain A, domain 2"/>
    <property type="match status" value="1"/>
</dbReference>
<organism evidence="7">
    <name type="scientific">Trieres chinensis</name>
    <name type="common">Marine centric diatom</name>
    <name type="synonym">Odontella sinensis</name>
    <dbReference type="NCBI Taxonomy" id="1514140"/>
    <lineage>
        <taxon>Eukaryota</taxon>
        <taxon>Sar</taxon>
        <taxon>Stramenopiles</taxon>
        <taxon>Ochrophyta</taxon>
        <taxon>Bacillariophyta</taxon>
        <taxon>Mediophyceae</taxon>
        <taxon>Biddulphiophycidae</taxon>
        <taxon>Eupodiscales</taxon>
        <taxon>Parodontellaceae</taxon>
        <taxon>Trieres</taxon>
    </lineage>
</organism>
<feature type="domain" description="Aldehyde dehydrogenase" evidence="6">
    <location>
        <begin position="35"/>
        <end position="446"/>
    </location>
</feature>
<dbReference type="FunFam" id="3.40.605.10:FF:000004">
    <property type="entry name" value="Aldehyde dehydrogenase"/>
    <property type="match status" value="1"/>
</dbReference>
<evidence type="ECO:0000256" key="3">
    <source>
        <dbReference type="PIRNR" id="PIRNR036492"/>
    </source>
</evidence>
<dbReference type="AlphaFoldDB" id="A0A7S2E9H0"/>
<comment type="similarity">
    <text evidence="1 3">Belongs to the aldehyde dehydrogenase family.</text>
</comment>
<dbReference type="GO" id="GO:0004029">
    <property type="term" value="F:aldehyde dehydrogenase (NAD+) activity"/>
    <property type="evidence" value="ECO:0007669"/>
    <property type="project" value="TreeGrafter"/>
</dbReference>
<dbReference type="Gene3D" id="3.40.605.10">
    <property type="entry name" value="Aldehyde Dehydrogenase, Chain A, domain 1"/>
    <property type="match status" value="1"/>
</dbReference>
<accession>A0A7S2E9H0</accession>
<proteinExistence type="inferred from homology"/>